<protein>
    <submittedName>
        <fullName evidence="1">Uncharacterized protein</fullName>
    </submittedName>
</protein>
<accession>J9GBN5</accession>
<evidence type="ECO:0000313" key="1">
    <source>
        <dbReference type="EMBL" id="EJW96829.1"/>
    </source>
</evidence>
<sequence>MCLHIPTQKQGKPCFLSIQNLAQNSWPLPMPPLYTVQLVEKFSFSVRPFPSPVSASVQVLKQVQTRFLDQ</sequence>
<proteinExistence type="predicted"/>
<comment type="caution">
    <text evidence="1">The sequence shown here is derived from an EMBL/GenBank/DDBJ whole genome shotgun (WGS) entry which is preliminary data.</text>
</comment>
<dbReference type="AlphaFoldDB" id="J9GBN5"/>
<gene>
    <name evidence="1" type="ORF">EVA_15065</name>
</gene>
<dbReference type="EMBL" id="AMCI01005082">
    <property type="protein sequence ID" value="EJW96829.1"/>
    <property type="molecule type" value="Genomic_DNA"/>
</dbReference>
<reference evidence="1" key="1">
    <citation type="journal article" date="2012" name="PLoS ONE">
        <title>Gene sets for utilization of primary and secondary nutrition supplies in the distal gut of endangered iberian lynx.</title>
        <authorList>
            <person name="Alcaide M."/>
            <person name="Messina E."/>
            <person name="Richter M."/>
            <person name="Bargiela R."/>
            <person name="Peplies J."/>
            <person name="Huws S.A."/>
            <person name="Newbold C.J."/>
            <person name="Golyshin P.N."/>
            <person name="Simon M.A."/>
            <person name="Lopez G."/>
            <person name="Yakimov M.M."/>
            <person name="Ferrer M."/>
        </authorList>
    </citation>
    <scope>NUCLEOTIDE SEQUENCE</scope>
</reference>
<organism evidence="1">
    <name type="scientific">gut metagenome</name>
    <dbReference type="NCBI Taxonomy" id="749906"/>
    <lineage>
        <taxon>unclassified sequences</taxon>
        <taxon>metagenomes</taxon>
        <taxon>organismal metagenomes</taxon>
    </lineage>
</organism>
<name>J9GBN5_9ZZZZ</name>